<dbReference type="RefSeq" id="WP_377369675.1">
    <property type="nucleotide sequence ID" value="NZ_JAOTJD010000015.1"/>
</dbReference>
<comment type="caution">
    <text evidence="2">The sequence shown here is derived from an EMBL/GenBank/DDBJ whole genome shotgun (WGS) entry which is preliminary data.</text>
</comment>
<keyword evidence="1" id="KW-0812">Transmembrane</keyword>
<keyword evidence="3" id="KW-1185">Reference proteome</keyword>
<dbReference type="Proteomes" id="UP001598130">
    <property type="component" value="Unassembled WGS sequence"/>
</dbReference>
<name>A0ABW6CMS2_9CAUL</name>
<gene>
    <name evidence="2" type="ORF">OCL97_09580</name>
</gene>
<keyword evidence="1" id="KW-0472">Membrane</keyword>
<reference evidence="2 3" key="1">
    <citation type="submission" date="2022-09" db="EMBL/GenBank/DDBJ databases">
        <title>New species of Phenylobacterium.</title>
        <authorList>
            <person name="Mieszkin S."/>
        </authorList>
    </citation>
    <scope>NUCLEOTIDE SEQUENCE [LARGE SCALE GENOMIC DNA]</scope>
    <source>
        <strain evidence="2 3">HK31-G</strain>
    </source>
</reference>
<organism evidence="2 3">
    <name type="scientific">Phenylobacterium ferrooxidans</name>
    <dbReference type="NCBI Taxonomy" id="2982689"/>
    <lineage>
        <taxon>Bacteria</taxon>
        <taxon>Pseudomonadati</taxon>
        <taxon>Pseudomonadota</taxon>
        <taxon>Alphaproteobacteria</taxon>
        <taxon>Caulobacterales</taxon>
        <taxon>Caulobacteraceae</taxon>
        <taxon>Phenylobacterium</taxon>
    </lineage>
</organism>
<protein>
    <submittedName>
        <fullName evidence="2">Uncharacterized protein</fullName>
    </submittedName>
</protein>
<feature type="transmembrane region" description="Helical" evidence="1">
    <location>
        <begin position="111"/>
        <end position="132"/>
    </location>
</feature>
<dbReference type="EMBL" id="JAOTJD010000015">
    <property type="protein sequence ID" value="MFD3264209.1"/>
    <property type="molecule type" value="Genomic_DNA"/>
</dbReference>
<feature type="transmembrane region" description="Helical" evidence="1">
    <location>
        <begin position="164"/>
        <end position="185"/>
    </location>
</feature>
<sequence>MKPPAQAEPGGALSRRGVQVILFISVLLVLAALMAIWTTRPAPPPTTPATPTAFERCWKDQLAPVPVMEQTPDLVDRVSSVCYNHAYRALLLDDFRIRRTAYVQQQFQGNVMLWMVVAITLSGVALAGLQLLAASRLAATGQASLASDGVLSLERGKISLRSSVTGLLILVVSLAFFGIFVNWVYQLSENTPEKAPQPVAQKAQQMLQGLGGVGPPPGGMPIAKGM</sequence>
<accession>A0ABW6CMS2</accession>
<evidence type="ECO:0000313" key="3">
    <source>
        <dbReference type="Proteomes" id="UP001598130"/>
    </source>
</evidence>
<evidence type="ECO:0000313" key="2">
    <source>
        <dbReference type="EMBL" id="MFD3264209.1"/>
    </source>
</evidence>
<keyword evidence="1" id="KW-1133">Transmembrane helix</keyword>
<evidence type="ECO:0000256" key="1">
    <source>
        <dbReference type="SAM" id="Phobius"/>
    </source>
</evidence>
<proteinExistence type="predicted"/>
<feature type="transmembrane region" description="Helical" evidence="1">
    <location>
        <begin position="20"/>
        <end position="38"/>
    </location>
</feature>